<feature type="compositionally biased region" description="Low complexity" evidence="6">
    <location>
        <begin position="555"/>
        <end position="570"/>
    </location>
</feature>
<feature type="region of interest" description="Disordered" evidence="6">
    <location>
        <begin position="541"/>
        <end position="570"/>
    </location>
</feature>
<evidence type="ECO:0000313" key="9">
    <source>
        <dbReference type="Proteomes" id="UP000011777"/>
    </source>
</evidence>
<feature type="compositionally biased region" description="Polar residues" evidence="6">
    <location>
        <begin position="402"/>
        <end position="449"/>
    </location>
</feature>
<dbReference type="Proteomes" id="UP000011777">
    <property type="component" value="Unassembled WGS sequence"/>
</dbReference>
<feature type="compositionally biased region" description="Low complexity" evidence="6">
    <location>
        <begin position="207"/>
        <end position="221"/>
    </location>
</feature>
<dbReference type="AlphaFoldDB" id="M3JZR8"/>
<dbReference type="PROSITE" id="PS00434">
    <property type="entry name" value="HSF_DOMAIN"/>
    <property type="match status" value="1"/>
</dbReference>
<dbReference type="HOGENOM" id="CLU_015115_0_0_1"/>
<sequence>MSKKTNNNGDPRIKKNAFVHKLYTMLNDPNLSHLIWWTNNHTEENTFALYPGKEFANCLTQYFKHGNVASFVRQLHMYGFHKVTEPSTMNNGQSMAPSSSSSTLPHNIHNNTYLNQVTKDVPPIWEFKHSSGKFKKGDEKSLAFIKRRSSSNNNNHNNSLRIHHQHNNNNNNNNNHSNSVVYNDGIHQQYQEYSMMQPQQQPPPPTSSLLPGGTPSSTTGSYDIYNPQQNNQQFMYYDQPPHPLPPPLPPPIQGQQPQPQLIYQQKPPAHLVYGQTYYPYPSNHQFTEPPPPPTTVAPPPPVPPQQYLQPVPPPSLAADSIQQPIPQHIDTATTISQSSSQQNTPNVSADGFKSPQMVQPPALTPLANSSLQFRKIWDDNSPSSFSSRHRNPSVLFDPLTHVPSQPQTVSPNNESKIERQNSINLPPPSSLNRSTSLNIVTTLNNPSKITPTSNTLTTTTTTTANNNNLRRSTTPLLPSITTNNSAKPTTINIPRNSSPLVLSSLPGSPAPTLPPTTTGKKPSLFSSSLQERLRPSVFELHNSSNSRKGSINNQSHGSVTSSHSSSIFSTKSSSLSSTASINSTANSYRIPSLSTNNSGRNSIGVGPFDVLENNNNNGALKTWTPTNGNIITGSANVRTISPIGRSFNDSPNTSNNLSAKKVSVTSLLDNKNKVKEEGEVVVSKDID</sequence>
<dbReference type="Pfam" id="PF00447">
    <property type="entry name" value="HSF_DNA-bind"/>
    <property type="match status" value="1"/>
</dbReference>
<dbReference type="EMBL" id="AOGT01001330">
    <property type="protein sequence ID" value="EMG47929.1"/>
    <property type="molecule type" value="Genomic_DNA"/>
</dbReference>
<feature type="compositionally biased region" description="Pro residues" evidence="6">
    <location>
        <begin position="288"/>
        <end position="303"/>
    </location>
</feature>
<comment type="similarity">
    <text evidence="2 5">Belongs to the HSF family.</text>
</comment>
<feature type="compositionally biased region" description="Low complexity" evidence="6">
    <location>
        <begin position="515"/>
        <end position="524"/>
    </location>
</feature>
<evidence type="ECO:0000256" key="6">
    <source>
        <dbReference type="SAM" id="MobiDB-lite"/>
    </source>
</evidence>
<feature type="region of interest" description="Disordered" evidence="6">
    <location>
        <begin position="280"/>
        <end position="303"/>
    </location>
</feature>
<dbReference type="SMART" id="SM00415">
    <property type="entry name" value="HSF"/>
    <property type="match status" value="1"/>
</dbReference>
<name>M3JZR8_CANMX</name>
<dbReference type="eggNOG" id="KOG0627">
    <property type="taxonomic scope" value="Eukaryota"/>
</dbReference>
<dbReference type="Gene3D" id="1.10.10.10">
    <property type="entry name" value="Winged helix-like DNA-binding domain superfamily/Winged helix DNA-binding domain"/>
    <property type="match status" value="1"/>
</dbReference>
<evidence type="ECO:0000313" key="8">
    <source>
        <dbReference type="EMBL" id="EMG47929.1"/>
    </source>
</evidence>
<dbReference type="OrthoDB" id="60033at2759"/>
<keyword evidence="9" id="KW-1185">Reference proteome</keyword>
<feature type="domain" description="HSF-type DNA-binding" evidence="7">
    <location>
        <begin position="59"/>
        <end position="83"/>
    </location>
</feature>
<dbReference type="GO" id="GO:0043565">
    <property type="term" value="F:sequence-specific DNA binding"/>
    <property type="evidence" value="ECO:0007669"/>
    <property type="project" value="InterPro"/>
</dbReference>
<feature type="compositionally biased region" description="Low complexity" evidence="6">
    <location>
        <begin position="450"/>
        <end position="474"/>
    </location>
</feature>
<accession>M3JZR8</accession>
<evidence type="ECO:0000256" key="2">
    <source>
        <dbReference type="ARBA" id="ARBA00006403"/>
    </source>
</evidence>
<keyword evidence="4" id="KW-0539">Nucleus</keyword>
<dbReference type="GO" id="GO:0003700">
    <property type="term" value="F:DNA-binding transcription factor activity"/>
    <property type="evidence" value="ECO:0007669"/>
    <property type="project" value="InterPro"/>
</dbReference>
<dbReference type="InterPro" id="IPR000232">
    <property type="entry name" value="HSF_DNA-bd"/>
</dbReference>
<dbReference type="STRING" id="1245528.M3JZR8"/>
<feature type="compositionally biased region" description="Low complexity" evidence="6">
    <location>
        <begin position="150"/>
        <end position="159"/>
    </location>
</feature>
<keyword evidence="3" id="KW-0238">DNA-binding</keyword>
<evidence type="ECO:0000256" key="3">
    <source>
        <dbReference type="ARBA" id="ARBA00023125"/>
    </source>
</evidence>
<dbReference type="OMA" id="NTFALYP"/>
<reference evidence="8 9" key="1">
    <citation type="submission" date="2013-02" db="EMBL/GenBank/DDBJ databases">
        <title>Genome sequence of Candida maltosa Xu316, a potential industrial strain for xylitol and ethanol production.</title>
        <authorList>
            <person name="Yu J."/>
            <person name="Wang Q."/>
            <person name="Geng X."/>
            <person name="Bao W."/>
            <person name="He P."/>
            <person name="Cai J."/>
        </authorList>
    </citation>
    <scope>NUCLEOTIDE SEQUENCE [LARGE SCALE GENOMIC DNA]</scope>
    <source>
        <strain evidence="9">Xu316</strain>
    </source>
</reference>
<proteinExistence type="inferred from homology"/>
<dbReference type="InterPro" id="IPR036390">
    <property type="entry name" value="WH_DNA-bd_sf"/>
</dbReference>
<feature type="region of interest" description="Disordered" evidence="6">
    <location>
        <begin position="149"/>
        <end position="181"/>
    </location>
</feature>
<feature type="compositionally biased region" description="Low complexity" evidence="6">
    <location>
        <begin position="494"/>
        <end position="507"/>
    </location>
</feature>
<feature type="compositionally biased region" description="Low complexity" evidence="6">
    <location>
        <begin position="167"/>
        <end position="179"/>
    </location>
</feature>
<feature type="compositionally biased region" description="Pro residues" evidence="6">
    <location>
        <begin position="240"/>
        <end position="252"/>
    </location>
</feature>
<dbReference type="PRINTS" id="PR00056">
    <property type="entry name" value="HSFDOMAIN"/>
</dbReference>
<feature type="compositionally biased region" description="Polar residues" evidence="6">
    <location>
        <begin position="475"/>
        <end position="493"/>
    </location>
</feature>
<dbReference type="PANTHER" id="PTHR10015">
    <property type="entry name" value="HEAT SHOCK TRANSCRIPTION FACTOR"/>
    <property type="match status" value="1"/>
</dbReference>
<evidence type="ECO:0000256" key="4">
    <source>
        <dbReference type="ARBA" id="ARBA00023242"/>
    </source>
</evidence>
<evidence type="ECO:0000256" key="5">
    <source>
        <dbReference type="RuleBase" id="RU004020"/>
    </source>
</evidence>
<feature type="region of interest" description="Disordered" evidence="6">
    <location>
        <begin position="401"/>
        <end position="529"/>
    </location>
</feature>
<evidence type="ECO:0000259" key="7">
    <source>
        <dbReference type="PROSITE" id="PS00434"/>
    </source>
</evidence>
<comment type="caution">
    <text evidence="8">The sequence shown here is derived from an EMBL/GenBank/DDBJ whole genome shotgun (WGS) entry which is preliminary data.</text>
</comment>
<comment type="subcellular location">
    <subcellularLocation>
        <location evidence="1">Nucleus</location>
    </subcellularLocation>
</comment>
<dbReference type="GO" id="GO:0005634">
    <property type="term" value="C:nucleus"/>
    <property type="evidence" value="ECO:0007669"/>
    <property type="project" value="UniProtKB-SubCell"/>
</dbReference>
<feature type="region of interest" description="Disordered" evidence="6">
    <location>
        <begin position="194"/>
        <end position="258"/>
    </location>
</feature>
<gene>
    <name evidence="8" type="ORF">G210_1597</name>
</gene>
<dbReference type="PANTHER" id="PTHR10015:SF427">
    <property type="entry name" value="HEAT SHOCK FACTOR PROTEIN"/>
    <property type="match status" value="1"/>
</dbReference>
<dbReference type="SUPFAM" id="SSF46785">
    <property type="entry name" value="Winged helix' DNA-binding domain"/>
    <property type="match status" value="1"/>
</dbReference>
<protein>
    <submittedName>
        <fullName evidence="8">Heat-shock related protein Hsr1</fullName>
    </submittedName>
</protein>
<feature type="compositionally biased region" description="Polar residues" evidence="6">
    <location>
        <begin position="541"/>
        <end position="554"/>
    </location>
</feature>
<evidence type="ECO:0000256" key="1">
    <source>
        <dbReference type="ARBA" id="ARBA00004123"/>
    </source>
</evidence>
<dbReference type="InterPro" id="IPR036388">
    <property type="entry name" value="WH-like_DNA-bd_sf"/>
</dbReference>
<organism evidence="8 9">
    <name type="scientific">Candida maltosa (strain Xu316)</name>
    <name type="common">Yeast</name>
    <dbReference type="NCBI Taxonomy" id="1245528"/>
    <lineage>
        <taxon>Eukaryota</taxon>
        <taxon>Fungi</taxon>
        <taxon>Dikarya</taxon>
        <taxon>Ascomycota</taxon>
        <taxon>Saccharomycotina</taxon>
        <taxon>Pichiomycetes</taxon>
        <taxon>Debaryomycetaceae</taxon>
        <taxon>Candida/Lodderomyces clade</taxon>
        <taxon>Candida</taxon>
    </lineage>
</organism>